<accession>A0ACD1DTP8</accession>
<protein>
    <submittedName>
        <fullName evidence="1">BREX system P-loop protein BrxC</fullName>
    </submittedName>
</protein>
<organism evidence="1 2">
    <name type="scientific">Aminirod propionatiphilus</name>
    <dbReference type="NCBI Taxonomy" id="3415223"/>
    <lineage>
        <taxon>Bacteria</taxon>
        <taxon>Thermotogati</taxon>
        <taxon>Synergistota</taxon>
        <taxon>Synergistia</taxon>
        <taxon>Synergistales</taxon>
        <taxon>Aminiphilaceae</taxon>
        <taxon>Aminirod</taxon>
    </lineage>
</organism>
<evidence type="ECO:0000313" key="2">
    <source>
        <dbReference type="Proteomes" id="UP000682204"/>
    </source>
</evidence>
<reference evidence="1" key="1">
    <citation type="submission" date="2021-05" db="EMBL/GenBank/DDBJ databases">
        <title>An isolated secondary fermenter in methanogenic hydrocarbon-degrading communities.</title>
        <authorList>
            <person name="Liu Y.-F."/>
            <person name="Liu Z.-l."/>
        </authorList>
    </citation>
    <scope>NUCLEOTIDE SEQUENCE</scope>
    <source>
        <strain evidence="1">L-13</strain>
    </source>
</reference>
<sequence length="1227" mass="136082">MSGTIRQVFSPRRPIDRTIEKVIDYYALEEDRLAREVAEYEVTDNIETCFRKFLDVFGEGVRGGQVTEVGIWVSGFYGSGKSSFTKYLGASLDPARTVQDKPFLDLLCDRFPRNEIPAALRTVSKKHPTEVVLLDLGAEQLAESAAAPVSTVLYWKVLQWAGFSKEKKTAQLEFTLDRRGKYDDFKRKYKERYKGEWNEIHNDPLIGVARAAEIVPGVLPDDFPTPESFRGLRFEEARDVRDLAREIIDICRHKNGHENILLLVDEAGQYVAPRGELILNLDGLARNLKELGKGKVWIAATGQQTLSEIVEKAAHNSAELNKLRDRFPISIHLDASDIREITHRRLLDKSEEGRKKLEALFKEHGQSTVTHTRLSGTALFKGDPDSGTFTRLYPFLPQHFDLLLELIRTLARSTGGIGLRSAIRVIQDVLVDKSRVLSTEAVKLADRETGSLACVDDFYDTLRADIARVDEHSHLIGCIEKVVRAFGPNTLEERVAKAVAALHPLETFPRTPENIAALLYRNVGSPGLLDQVREALRKIISEKECGLIEDPQAGGYIFLSDKVKPYRTKRNSYAPTSGECARARIDVLKQGTADHAMFRVQPAARLENIKEVRSSVKLGRTPVVGGSEDVELRLEFVDPALWDGKRGEFLVSTNTQVELKNTVVLLVKNDDTVEELLPEIVRSEKVLGDVDERTADHVVAQYLRAERRAAERCRERTAAAMEKAMLEGVFIFRGKPTPVREAGETLDAAVRTILSSAVKEVFPHFHLAPIRPSTDEAAKFLGVERMDRIAKDLDPLGLVVKSKGAPRVDTAAPVLAEVLRVFRTKAAEAGSGRLQGSYLQDLFSAPPYGWTKDTVRYLFAALLRAGEIEFHVPGAGGPVRTAGPQAVEAVKSTVSFNRIGVSSRDAKLPPEALDRAARRLETLFGDEVLPLEDHISRSVRLHVPDLLEKLGALPDRLRLLSLPGESRCRRLLADAADLLKGDAGGAASVLGGVECALPDEITWAKAVFDALESGAEADVRNARAVLDSSADLERLFPGSVNDLLSAEDRAAAEEVLSSERFFERLPELRGVVRSAVDRTEKRYTVDRAAYEDDLKKALIGLETEPDWTKLLDEDREEIAAKLKCDLPQTAENGDPVRLLQTLLVRRRTLPGLIEELKAEIKRRRPAEPEPEPEEGGGSPVEEIVEADALVEPAVITTAADLDSWLAGIREKLAGLLKSNKRIRIKGR</sequence>
<evidence type="ECO:0000313" key="1">
    <source>
        <dbReference type="EMBL" id="QVL35508.1"/>
    </source>
</evidence>
<proteinExistence type="predicted"/>
<dbReference type="EMBL" id="CP074691">
    <property type="protein sequence ID" value="QVL35508.1"/>
    <property type="molecule type" value="Genomic_DNA"/>
</dbReference>
<name>A0ACD1DTP8_9BACT</name>
<dbReference type="Proteomes" id="UP000682204">
    <property type="component" value="Chromosome"/>
</dbReference>
<gene>
    <name evidence="1" type="primary">brxC</name>
    <name evidence="1" type="ORF">KIH16_09955</name>
</gene>
<keyword evidence="2" id="KW-1185">Reference proteome</keyword>